<dbReference type="AlphaFoldDB" id="A0AAP3UXU7"/>
<proteinExistence type="predicted"/>
<organism evidence="3 4">
    <name type="scientific">Marinimicrococcus flavescens</name>
    <dbReference type="NCBI Taxonomy" id="3031815"/>
    <lineage>
        <taxon>Bacteria</taxon>
        <taxon>Pseudomonadati</taxon>
        <taxon>Pseudomonadota</taxon>
        <taxon>Alphaproteobacteria</taxon>
        <taxon>Geminicoccales</taxon>
        <taxon>Geminicoccaceae</taxon>
        <taxon>Marinimicrococcus</taxon>
    </lineage>
</organism>
<name>A0AAP3UXU7_9PROT</name>
<feature type="signal peptide" evidence="2">
    <location>
        <begin position="1"/>
        <end position="24"/>
    </location>
</feature>
<keyword evidence="4" id="KW-1185">Reference proteome</keyword>
<keyword evidence="2" id="KW-0732">Signal</keyword>
<gene>
    <name evidence="3" type="ORF">PZ740_00940</name>
</gene>
<comment type="caution">
    <text evidence="3">The sequence shown here is derived from an EMBL/GenBank/DDBJ whole genome shotgun (WGS) entry which is preliminary data.</text>
</comment>
<dbReference type="EMBL" id="JARGEQ010000006">
    <property type="protein sequence ID" value="MDF1584946.1"/>
    <property type="molecule type" value="Genomic_DNA"/>
</dbReference>
<dbReference type="Proteomes" id="UP001301140">
    <property type="component" value="Unassembled WGS sequence"/>
</dbReference>
<reference evidence="3 4" key="1">
    <citation type="submission" date="2023-03" db="EMBL/GenBank/DDBJ databases">
        <title>YIM 152171 draft genome.</title>
        <authorList>
            <person name="Yang Z."/>
        </authorList>
    </citation>
    <scope>NUCLEOTIDE SEQUENCE [LARGE SCALE GENOMIC DNA]</scope>
    <source>
        <strain evidence="3 4">YIM 152171</strain>
    </source>
</reference>
<sequence length="86" mass="9101">MTSSRVRPIALALLLVLAAPTGGAAAQARDSLTLKERLGRKADDAQRTNDCKVPSSLRGDSRRPTACAARPKPPRGGRAALRSPRE</sequence>
<accession>A0AAP3UXU7</accession>
<evidence type="ECO:0000313" key="3">
    <source>
        <dbReference type="EMBL" id="MDF1584946.1"/>
    </source>
</evidence>
<protein>
    <submittedName>
        <fullName evidence="3">Uncharacterized protein</fullName>
    </submittedName>
</protein>
<feature type="region of interest" description="Disordered" evidence="1">
    <location>
        <begin position="39"/>
        <end position="86"/>
    </location>
</feature>
<evidence type="ECO:0000256" key="1">
    <source>
        <dbReference type="SAM" id="MobiDB-lite"/>
    </source>
</evidence>
<dbReference type="RefSeq" id="WP_327787354.1">
    <property type="nucleotide sequence ID" value="NZ_JARGEQ010000006.1"/>
</dbReference>
<feature type="compositionally biased region" description="Basic and acidic residues" evidence="1">
    <location>
        <begin position="39"/>
        <end position="50"/>
    </location>
</feature>
<feature type="chain" id="PRO_5042965383" evidence="2">
    <location>
        <begin position="25"/>
        <end position="86"/>
    </location>
</feature>
<evidence type="ECO:0000313" key="4">
    <source>
        <dbReference type="Proteomes" id="UP001301140"/>
    </source>
</evidence>
<evidence type="ECO:0000256" key="2">
    <source>
        <dbReference type="SAM" id="SignalP"/>
    </source>
</evidence>